<dbReference type="EMBL" id="CAUOFW020008547">
    <property type="protein sequence ID" value="CAK9183205.1"/>
    <property type="molecule type" value="Genomic_DNA"/>
</dbReference>
<feature type="compositionally biased region" description="Polar residues" evidence="4">
    <location>
        <begin position="105"/>
        <end position="125"/>
    </location>
</feature>
<evidence type="ECO:0000256" key="2">
    <source>
        <dbReference type="ARBA" id="ARBA00018987"/>
    </source>
</evidence>
<evidence type="ECO:0000256" key="4">
    <source>
        <dbReference type="SAM" id="MobiDB-lite"/>
    </source>
</evidence>
<evidence type="ECO:0000313" key="8">
    <source>
        <dbReference type="EMBL" id="CAK9183205.1"/>
    </source>
</evidence>
<keyword evidence="9" id="KW-1185">Reference proteome</keyword>
<feature type="region of interest" description="Disordered" evidence="4">
    <location>
        <begin position="1"/>
        <end position="34"/>
    </location>
</feature>
<feature type="region of interest" description="Disordered" evidence="4">
    <location>
        <begin position="357"/>
        <end position="379"/>
    </location>
</feature>
<feature type="domain" description="RMI1 N-terminal" evidence="7">
    <location>
        <begin position="142"/>
        <end position="185"/>
    </location>
</feature>
<feature type="region of interest" description="Disordered" evidence="4">
    <location>
        <begin position="80"/>
        <end position="125"/>
    </location>
</feature>
<dbReference type="FunFam" id="2.40.50.770:FF:000004">
    <property type="entry name" value="RecQ-mediated instability protein (DUF1767)"/>
    <property type="match status" value="1"/>
</dbReference>
<organism evidence="8 9">
    <name type="scientific">Ilex paraguariensis</name>
    <name type="common">yerba mate</name>
    <dbReference type="NCBI Taxonomy" id="185542"/>
    <lineage>
        <taxon>Eukaryota</taxon>
        <taxon>Viridiplantae</taxon>
        <taxon>Streptophyta</taxon>
        <taxon>Embryophyta</taxon>
        <taxon>Tracheophyta</taxon>
        <taxon>Spermatophyta</taxon>
        <taxon>Magnoliopsida</taxon>
        <taxon>eudicotyledons</taxon>
        <taxon>Gunneridae</taxon>
        <taxon>Pentapetalae</taxon>
        <taxon>asterids</taxon>
        <taxon>campanulids</taxon>
        <taxon>Aquifoliales</taxon>
        <taxon>Aquifoliaceae</taxon>
        <taxon>Ilex</taxon>
    </lineage>
</organism>
<gene>
    <name evidence="8" type="ORF">ILEXP_LOCUS53455</name>
</gene>
<dbReference type="InterPro" id="IPR049363">
    <property type="entry name" value="RMI1_N"/>
</dbReference>
<evidence type="ECO:0000313" key="9">
    <source>
        <dbReference type="Proteomes" id="UP001642360"/>
    </source>
</evidence>
<name>A0ABC8UQ81_9AQUA</name>
<comment type="similarity">
    <text evidence="1">Belongs to the RMI1 family.</text>
</comment>
<feature type="domain" description="RecQ-mediated genome instability protein 1 C-terminal OB-fold" evidence="6">
    <location>
        <begin position="528"/>
        <end position="670"/>
    </location>
</feature>
<evidence type="ECO:0000259" key="7">
    <source>
        <dbReference type="Pfam" id="PF21000"/>
    </source>
</evidence>
<dbReference type="PANTHER" id="PTHR14790">
    <property type="entry name" value="RECQ-MEDIATED GENOME INSTABILITY PROTEIN 1 RMI1"/>
    <property type="match status" value="1"/>
</dbReference>
<dbReference type="SMART" id="SM01161">
    <property type="entry name" value="DUF1767"/>
    <property type="match status" value="1"/>
</dbReference>
<evidence type="ECO:0000259" key="5">
    <source>
        <dbReference type="Pfam" id="PF08585"/>
    </source>
</evidence>
<comment type="caution">
    <text evidence="8">The sequence shown here is derived from an EMBL/GenBank/DDBJ whole genome shotgun (WGS) entry which is preliminary data.</text>
</comment>
<dbReference type="InterPro" id="IPR032199">
    <property type="entry name" value="RMI1_C"/>
</dbReference>
<protein>
    <recommendedName>
        <fullName evidence="2">RecQ-mediated genome instability protein 1</fullName>
    </recommendedName>
    <alternativeName>
        <fullName evidence="3">BLM-associated protein of 75 kDa homolog</fullName>
    </alternativeName>
</protein>
<dbReference type="Pfam" id="PF16099">
    <property type="entry name" value="RMI1_C"/>
    <property type="match status" value="1"/>
</dbReference>
<feature type="compositionally biased region" description="Pro residues" evidence="4">
    <location>
        <begin position="86"/>
        <end position="103"/>
    </location>
</feature>
<dbReference type="Gene3D" id="2.40.50.770">
    <property type="entry name" value="RecQ-mediated genome instability protein Rmi1, C-terminal domain"/>
    <property type="match status" value="1"/>
</dbReference>
<evidence type="ECO:0000256" key="1">
    <source>
        <dbReference type="ARBA" id="ARBA00006395"/>
    </source>
</evidence>
<accession>A0ABC8UQ81</accession>
<dbReference type="InterPro" id="IPR042470">
    <property type="entry name" value="RMI1_N_C_sf"/>
</dbReference>
<dbReference type="Pfam" id="PF21000">
    <property type="entry name" value="RMI1_N_N"/>
    <property type="match status" value="1"/>
</dbReference>
<reference evidence="8 9" key="1">
    <citation type="submission" date="2024-02" db="EMBL/GenBank/DDBJ databases">
        <authorList>
            <person name="Vignale AGUSTIN F."/>
            <person name="Sosa J E."/>
            <person name="Modenutti C."/>
        </authorList>
    </citation>
    <scope>NUCLEOTIDE SEQUENCE [LARGE SCALE GENOMIC DNA]</scope>
</reference>
<feature type="compositionally biased region" description="Low complexity" evidence="4">
    <location>
        <begin position="364"/>
        <end position="374"/>
    </location>
</feature>
<proteinExistence type="inferred from homology"/>
<feature type="domain" description="RecQ mediated genome instability protein 1 OB-fold" evidence="5">
    <location>
        <begin position="193"/>
        <end position="304"/>
    </location>
</feature>
<dbReference type="PANTHER" id="PTHR14790:SF15">
    <property type="entry name" value="RECQ-MEDIATED GENOME INSTABILITY PROTEIN 1"/>
    <property type="match status" value="1"/>
</dbReference>
<sequence>MAPRRLRMVCSSDADDEPQHHQQPPQVEEYDDDDVEIEVQEPTLNLETVTLNSSNPNPNPNHNYNPSEAVQLEISDDDFVDVPENFSPPPTPAPPPAPAPAPAPSISTQYVHSSTASTMNSSTDSNFEASDCPISGFLRGLGLNLRREWLDSCIRNLESLVPGFVRFDNATKAKLCFEQFLYSDMNYTGAGVLPENVHNMHLVDLPGPFVLQVDEIVNISCPLRGRYHNMPSGIKRCLKLSLTDGVQRVFGMEYRPIKDLEVLAPAGMKVAICNVNVRHGLLMLVPEVTEVLGGLVEELDAARQRLVNEVNKPPRGKRTRTGVVPSLATRATLAAWPPDSANLTAHTNSPMAQVATPFQADNQRTSSGTSTSARTSEEVAVPIRSEEAATLTSSNTVSIAEDVHMVDTVEQTFILSGNREIPFTYLASLSAKWAAMKDKAPSVQGKIKAYHVHPCFSFLDLNFGFHPWPIGTSSGTSTSARTSEEVAVPIRSEEAATLTSSNTVLIAEDVHMVDTVEQTFILSGNREIPFTYLASLSAKWAAMKDKAPSVQGKIKCFLTGVKGFQYKQRTKFELRVYIDDGSLISEMLIDHHVVLKGIGHSPEEVTAALASSDKKKVSDMKETLKQFQSFLVNFEGTMLVQLNEASSIPIAIDMNQGCPAPDAWLLLRRLKSSNFAQPQQHPIMDPIELSP</sequence>
<evidence type="ECO:0000256" key="3">
    <source>
        <dbReference type="ARBA" id="ARBA00077519"/>
    </source>
</evidence>
<dbReference type="Pfam" id="PF08585">
    <property type="entry name" value="RMI1_N_C"/>
    <property type="match status" value="1"/>
</dbReference>
<dbReference type="AlphaFoldDB" id="A0ABC8UQ81"/>
<dbReference type="Proteomes" id="UP001642360">
    <property type="component" value="Unassembled WGS sequence"/>
</dbReference>
<evidence type="ECO:0000259" key="6">
    <source>
        <dbReference type="Pfam" id="PF16099"/>
    </source>
</evidence>
<dbReference type="InterPro" id="IPR013894">
    <property type="entry name" value="RMI1_OB"/>
</dbReference>